<dbReference type="EMBL" id="JBHSIZ010000012">
    <property type="protein sequence ID" value="MFC4956997.1"/>
    <property type="molecule type" value="Genomic_DNA"/>
</dbReference>
<gene>
    <name evidence="2" type="ORF">ACFPFX_11925</name>
</gene>
<proteinExistence type="predicted"/>
<reference evidence="3" key="1">
    <citation type="journal article" date="2019" name="Int. J. Syst. Evol. Microbiol.">
        <title>The Global Catalogue of Microorganisms (GCM) 10K type strain sequencing project: providing services to taxonomists for standard genome sequencing and annotation.</title>
        <authorList>
            <consortium name="The Broad Institute Genomics Platform"/>
            <consortium name="The Broad Institute Genome Sequencing Center for Infectious Disease"/>
            <person name="Wu L."/>
            <person name="Ma J."/>
        </authorList>
    </citation>
    <scope>NUCLEOTIDE SEQUENCE [LARGE SCALE GENOMIC DNA]</scope>
    <source>
        <strain evidence="3">CCM 7224</strain>
    </source>
</reference>
<evidence type="ECO:0000313" key="2">
    <source>
        <dbReference type="EMBL" id="MFC4956997.1"/>
    </source>
</evidence>
<evidence type="ECO:0000313" key="3">
    <source>
        <dbReference type="Proteomes" id="UP001595834"/>
    </source>
</evidence>
<evidence type="ECO:0000256" key="1">
    <source>
        <dbReference type="SAM" id="MobiDB-lite"/>
    </source>
</evidence>
<keyword evidence="3" id="KW-1185">Reference proteome</keyword>
<sequence length="56" mass="5631">MNHAFAEGCLTGLGATTATAVLNPRPGSCCVELRTNEEGAAPAARPPRSACDGEST</sequence>
<protein>
    <submittedName>
        <fullName evidence="2">Uncharacterized protein</fullName>
    </submittedName>
</protein>
<comment type="caution">
    <text evidence="2">The sequence shown here is derived from an EMBL/GenBank/DDBJ whole genome shotgun (WGS) entry which is preliminary data.</text>
</comment>
<dbReference type="Proteomes" id="UP001595834">
    <property type="component" value="Unassembled WGS sequence"/>
</dbReference>
<name>A0ABV9UIW4_9ACTN</name>
<dbReference type="RefSeq" id="WP_344380836.1">
    <property type="nucleotide sequence ID" value="NZ_BAAASQ010000056.1"/>
</dbReference>
<feature type="region of interest" description="Disordered" evidence="1">
    <location>
        <begin position="36"/>
        <end position="56"/>
    </location>
</feature>
<organism evidence="2 3">
    <name type="scientific">Streptomyces mauvecolor</name>
    <dbReference type="NCBI Taxonomy" id="58345"/>
    <lineage>
        <taxon>Bacteria</taxon>
        <taxon>Bacillati</taxon>
        <taxon>Actinomycetota</taxon>
        <taxon>Actinomycetes</taxon>
        <taxon>Kitasatosporales</taxon>
        <taxon>Streptomycetaceae</taxon>
        <taxon>Streptomyces</taxon>
    </lineage>
</organism>
<feature type="compositionally biased region" description="Low complexity" evidence="1">
    <location>
        <begin position="40"/>
        <end position="50"/>
    </location>
</feature>
<accession>A0ABV9UIW4</accession>